<dbReference type="AlphaFoldDB" id="A0A5C7EJE6"/>
<dbReference type="InParanoid" id="A0A5C7EJE6"/>
<evidence type="ECO:0000256" key="1">
    <source>
        <dbReference type="SAM" id="SignalP"/>
    </source>
</evidence>
<gene>
    <name evidence="2" type="ORF">FR698_09495</name>
</gene>
<comment type="caution">
    <text evidence="2">The sequence shown here is derived from an EMBL/GenBank/DDBJ whole genome shotgun (WGS) entry which is preliminary data.</text>
</comment>
<name>A0A5C7EJE6_9PROT</name>
<reference evidence="2 3" key="1">
    <citation type="submission" date="2019-08" db="EMBL/GenBank/DDBJ databases">
        <title>Pelomicrobium methylotrophicum gen. nov., sp. nov. a moderately thermophilic, facultatively anaerobic, lithoautotrophic and methylotrophic bacterium isolated from a terrestrial mud volcano.</title>
        <authorList>
            <person name="Slobodkina G.B."/>
            <person name="Merkel A.Y."/>
            <person name="Slobodkin A.I."/>
        </authorList>
    </citation>
    <scope>NUCLEOTIDE SEQUENCE [LARGE SCALE GENOMIC DNA]</scope>
    <source>
        <strain evidence="2 3">SM250</strain>
    </source>
</reference>
<accession>A0A5C7EJE6</accession>
<feature type="signal peptide" evidence="1">
    <location>
        <begin position="1"/>
        <end position="24"/>
    </location>
</feature>
<evidence type="ECO:0008006" key="4">
    <source>
        <dbReference type="Google" id="ProtNLM"/>
    </source>
</evidence>
<dbReference type="PROSITE" id="PS51257">
    <property type="entry name" value="PROKAR_LIPOPROTEIN"/>
    <property type="match status" value="1"/>
</dbReference>
<sequence>MRKLLLAPLLLAAALAAGCVSVPATEPGLRIEVPKGQRIVVLVTATTRTGSRGYETELEGEKRIRESDKIRYGLEYPEDWEWAKGRYSWDAFWGLKNEFGFFIPKKWQVEPGDYVEIESGGPDYRAKAIRVVTRWDDPRPGGCYWPRKSANPQGTLSTFTVVCPESDPEAPKYRRAVRESGLRWGVKPLPPEDRAKAVDQ</sequence>
<feature type="chain" id="PRO_5022940193" description="Lipoprotein" evidence="1">
    <location>
        <begin position="25"/>
        <end position="200"/>
    </location>
</feature>
<dbReference type="EMBL" id="VPFL01000012">
    <property type="protein sequence ID" value="TXF11563.1"/>
    <property type="molecule type" value="Genomic_DNA"/>
</dbReference>
<protein>
    <recommendedName>
        <fullName evidence="4">Lipoprotein</fullName>
    </recommendedName>
</protein>
<dbReference type="OrthoDB" id="9198051at2"/>
<proteinExistence type="predicted"/>
<dbReference type="RefSeq" id="WP_147799962.1">
    <property type="nucleotide sequence ID" value="NZ_VPFL01000012.1"/>
</dbReference>
<evidence type="ECO:0000313" key="2">
    <source>
        <dbReference type="EMBL" id="TXF11563.1"/>
    </source>
</evidence>
<dbReference type="Proteomes" id="UP000321201">
    <property type="component" value="Unassembled WGS sequence"/>
</dbReference>
<keyword evidence="3" id="KW-1185">Reference proteome</keyword>
<evidence type="ECO:0000313" key="3">
    <source>
        <dbReference type="Proteomes" id="UP000321201"/>
    </source>
</evidence>
<keyword evidence="1" id="KW-0732">Signal</keyword>
<organism evidence="2 3">
    <name type="scientific">Pelomicrobium methylotrophicum</name>
    <dbReference type="NCBI Taxonomy" id="2602750"/>
    <lineage>
        <taxon>Bacteria</taxon>
        <taxon>Pseudomonadati</taxon>
        <taxon>Pseudomonadota</taxon>
        <taxon>Hydrogenophilia</taxon>
        <taxon>Hydrogenophilia incertae sedis</taxon>
        <taxon>Pelomicrobium</taxon>
    </lineage>
</organism>